<sequence>MSDMGAALKQLHDVHTAMHRVKTELERGPRLVRAKRKMVADKEAEIEQYREKLTEARKSADGKQLQLRTNEDKLTQFTGKLNQATNNREFDAIKSQMEADKMANSVLEDEILEMLEKVDALKDTIAETEKQRDDFVKEVESFEAEVKGKQGDLQAELDRIAGQVKEAEKIIPAKIMGDYQRVVQAHGATALAPLEGKACTACATMVTQQEAINLRTGKFLFCRSCGRLLYPTE</sequence>
<evidence type="ECO:0000313" key="2">
    <source>
        <dbReference type="EMBL" id="QDT63768.1"/>
    </source>
</evidence>
<dbReference type="AlphaFoldDB" id="A0A517T5Y0"/>
<accession>A0A517T5Y0</accession>
<keyword evidence="3" id="KW-1185">Reference proteome</keyword>
<keyword evidence="1" id="KW-0175">Coiled coil</keyword>
<dbReference type="KEGG" id="chya:V22_09930"/>
<reference evidence="2 3" key="1">
    <citation type="submission" date="2019-02" db="EMBL/GenBank/DDBJ databases">
        <title>Deep-cultivation of Planctomycetes and their phenomic and genomic characterization uncovers novel biology.</title>
        <authorList>
            <person name="Wiegand S."/>
            <person name="Jogler M."/>
            <person name="Boedeker C."/>
            <person name="Pinto D."/>
            <person name="Vollmers J."/>
            <person name="Rivas-Marin E."/>
            <person name="Kohn T."/>
            <person name="Peeters S.H."/>
            <person name="Heuer A."/>
            <person name="Rast P."/>
            <person name="Oberbeckmann S."/>
            <person name="Bunk B."/>
            <person name="Jeske O."/>
            <person name="Meyerdierks A."/>
            <person name="Storesund J.E."/>
            <person name="Kallscheuer N."/>
            <person name="Luecker S."/>
            <person name="Lage O.M."/>
            <person name="Pohl T."/>
            <person name="Merkel B.J."/>
            <person name="Hornburger P."/>
            <person name="Mueller R.-W."/>
            <person name="Bruemmer F."/>
            <person name="Labrenz M."/>
            <person name="Spormann A.M."/>
            <person name="Op den Camp H."/>
            <person name="Overmann J."/>
            <person name="Amann R."/>
            <person name="Jetten M.S.M."/>
            <person name="Mascher T."/>
            <person name="Medema M.H."/>
            <person name="Devos D.P."/>
            <person name="Kaster A.-K."/>
            <person name="Ovreas L."/>
            <person name="Rohde M."/>
            <person name="Galperin M.Y."/>
            <person name="Jogler C."/>
        </authorList>
    </citation>
    <scope>NUCLEOTIDE SEQUENCE [LARGE SCALE GENOMIC DNA]</scope>
    <source>
        <strain evidence="2 3">V22</strain>
    </source>
</reference>
<name>A0A517T5Y0_9PLAN</name>
<evidence type="ECO:0000313" key="3">
    <source>
        <dbReference type="Proteomes" id="UP000319976"/>
    </source>
</evidence>
<evidence type="ECO:0000256" key="1">
    <source>
        <dbReference type="SAM" id="Coils"/>
    </source>
</evidence>
<dbReference type="OrthoDB" id="260976at2"/>
<dbReference type="Proteomes" id="UP000319976">
    <property type="component" value="Chromosome"/>
</dbReference>
<feature type="coiled-coil region" evidence="1">
    <location>
        <begin position="32"/>
        <end position="66"/>
    </location>
</feature>
<dbReference type="Gene3D" id="1.10.287.1490">
    <property type="match status" value="1"/>
</dbReference>
<organism evidence="2 3">
    <name type="scientific">Calycomorphotria hydatis</name>
    <dbReference type="NCBI Taxonomy" id="2528027"/>
    <lineage>
        <taxon>Bacteria</taxon>
        <taxon>Pseudomonadati</taxon>
        <taxon>Planctomycetota</taxon>
        <taxon>Planctomycetia</taxon>
        <taxon>Planctomycetales</taxon>
        <taxon>Planctomycetaceae</taxon>
        <taxon>Calycomorphotria</taxon>
    </lineage>
</organism>
<gene>
    <name evidence="2" type="ORF">V22_09930</name>
</gene>
<protein>
    <submittedName>
        <fullName evidence="2">Zinc ribbon domain protein</fullName>
    </submittedName>
</protein>
<feature type="coiled-coil region" evidence="1">
    <location>
        <begin position="104"/>
        <end position="145"/>
    </location>
</feature>
<dbReference type="RefSeq" id="WP_145260335.1">
    <property type="nucleotide sequence ID" value="NZ_CP036316.1"/>
</dbReference>
<dbReference type="EMBL" id="CP036316">
    <property type="protein sequence ID" value="QDT63768.1"/>
    <property type="molecule type" value="Genomic_DNA"/>
</dbReference>
<proteinExistence type="predicted"/>